<evidence type="ECO:0000256" key="6">
    <source>
        <dbReference type="ARBA" id="ARBA00022833"/>
    </source>
</evidence>
<organism evidence="13 15">
    <name type="scientific">Madurella mycetomatis</name>
    <dbReference type="NCBI Taxonomy" id="100816"/>
    <lineage>
        <taxon>Eukaryota</taxon>
        <taxon>Fungi</taxon>
        <taxon>Dikarya</taxon>
        <taxon>Ascomycota</taxon>
        <taxon>Pezizomycotina</taxon>
        <taxon>Sordariomycetes</taxon>
        <taxon>Sordariomycetidae</taxon>
        <taxon>Sordariales</taxon>
        <taxon>Sordariales incertae sedis</taxon>
        <taxon>Madurella</taxon>
    </lineage>
</organism>
<protein>
    <recommendedName>
        <fullName evidence="2">cysteine--tRNA ligase</fullName>
        <ecNumber evidence="2">6.1.1.16</ecNumber>
    </recommendedName>
    <alternativeName>
        <fullName evidence="10">Cysteinyl-tRNA synthetase</fullName>
    </alternativeName>
</protein>
<keyword evidence="3 13" id="KW-0436">Ligase</keyword>
<reference evidence="13" key="2">
    <citation type="submission" date="2015-06" db="EMBL/GenBank/DDBJ databases">
        <authorList>
            <person name="Hoefler B.C."/>
            <person name="Straight P.D."/>
        </authorList>
    </citation>
    <scope>NUCLEOTIDE SEQUENCE [LARGE SCALE GENOMIC DNA]</scope>
    <source>
        <strain evidence="13">Mm55</strain>
    </source>
</reference>
<dbReference type="PANTHER" id="PTHR10890">
    <property type="entry name" value="CYSTEINYL-TRNA SYNTHETASE"/>
    <property type="match status" value="1"/>
</dbReference>
<name>A0A175VYJ3_9PEZI</name>
<dbReference type="Pfam" id="PF01406">
    <property type="entry name" value="tRNA-synt_1e"/>
    <property type="match status" value="1"/>
</dbReference>
<keyword evidence="8" id="KW-0648">Protein biosynthesis</keyword>
<dbReference type="Gene3D" id="3.40.50.620">
    <property type="entry name" value="HUPs"/>
    <property type="match status" value="2"/>
</dbReference>
<feature type="domain" description="tRNA synthetases class I catalytic" evidence="12">
    <location>
        <begin position="44"/>
        <end position="481"/>
    </location>
</feature>
<dbReference type="InterPro" id="IPR014729">
    <property type="entry name" value="Rossmann-like_a/b/a_fold"/>
</dbReference>
<reference evidence="13 15" key="3">
    <citation type="submission" date="2016-01" db="EMBL/GenBank/DDBJ databases">
        <title>Madurella mycetomatis genome sequencing.</title>
        <authorList>
            <person name="Van De Sande W."/>
        </authorList>
    </citation>
    <scope>NUCLEOTIDE SEQUENCE [LARGE SCALE GENOMIC DNA]</scope>
    <source>
        <strain evidence="15">mm55</strain>
        <strain evidence="13">Mm55</strain>
    </source>
</reference>
<dbReference type="GO" id="GO:0005737">
    <property type="term" value="C:cytoplasm"/>
    <property type="evidence" value="ECO:0007669"/>
    <property type="project" value="TreeGrafter"/>
</dbReference>
<dbReference type="EMBL" id="LCTW02000070">
    <property type="protein sequence ID" value="KXX80047.1"/>
    <property type="molecule type" value="Genomic_DNA"/>
</dbReference>
<dbReference type="VEuPathDB" id="FungiDB:MMYC01_208269"/>
<evidence type="ECO:0000256" key="3">
    <source>
        <dbReference type="ARBA" id="ARBA00022598"/>
    </source>
</evidence>
<dbReference type="GO" id="GO:0004817">
    <property type="term" value="F:cysteine-tRNA ligase activity"/>
    <property type="evidence" value="ECO:0007669"/>
    <property type="project" value="UniProtKB-EC"/>
</dbReference>
<accession>A0A175VYJ3</accession>
<comment type="caution">
    <text evidence="13">The sequence shown here is derived from an EMBL/GenBank/DDBJ whole genome shotgun (WGS) entry which is preliminary data.</text>
</comment>
<evidence type="ECO:0000256" key="5">
    <source>
        <dbReference type="ARBA" id="ARBA00022741"/>
    </source>
</evidence>
<dbReference type="STRING" id="100816.A0A175VYJ3"/>
<comment type="cofactor">
    <cofactor evidence="1">
        <name>Zn(2+)</name>
        <dbReference type="ChEBI" id="CHEBI:29105"/>
    </cofactor>
</comment>
<evidence type="ECO:0000256" key="10">
    <source>
        <dbReference type="ARBA" id="ARBA00031499"/>
    </source>
</evidence>
<dbReference type="HAMAP" id="MF_00041">
    <property type="entry name" value="Cys_tRNA_synth"/>
    <property type="match status" value="1"/>
</dbReference>
<keyword evidence="5" id="KW-0547">Nucleotide-binding</keyword>
<dbReference type="InterPro" id="IPR032678">
    <property type="entry name" value="tRNA-synt_1_cat_dom"/>
</dbReference>
<dbReference type="OrthoDB" id="438179at2759"/>
<dbReference type="NCBIfam" id="TIGR00435">
    <property type="entry name" value="cysS"/>
    <property type="match status" value="1"/>
</dbReference>
<evidence type="ECO:0000259" key="12">
    <source>
        <dbReference type="Pfam" id="PF01406"/>
    </source>
</evidence>
<dbReference type="Proteomes" id="UP000078237">
    <property type="component" value="Unassembled WGS sequence"/>
</dbReference>
<dbReference type="VEuPathDB" id="FungiDB:MMYC01_204972"/>
<dbReference type="PRINTS" id="PR00983">
    <property type="entry name" value="TRNASYNTHCYS"/>
</dbReference>
<evidence type="ECO:0000256" key="9">
    <source>
        <dbReference type="ARBA" id="ARBA00023146"/>
    </source>
</evidence>
<feature type="region of interest" description="Disordered" evidence="11">
    <location>
        <begin position="730"/>
        <end position="749"/>
    </location>
</feature>
<dbReference type="PANTHER" id="PTHR10890:SF3">
    <property type="entry name" value="CYSTEINE--TRNA LIGASE, CYTOPLASMIC"/>
    <property type="match status" value="1"/>
</dbReference>
<keyword evidence="6" id="KW-0862">Zinc</keyword>
<dbReference type="SUPFAM" id="SSF52374">
    <property type="entry name" value="Nucleotidylyl transferase"/>
    <property type="match status" value="1"/>
</dbReference>
<evidence type="ECO:0000256" key="4">
    <source>
        <dbReference type="ARBA" id="ARBA00022723"/>
    </source>
</evidence>
<keyword evidence="15" id="KW-1185">Reference proteome</keyword>
<evidence type="ECO:0000256" key="7">
    <source>
        <dbReference type="ARBA" id="ARBA00022840"/>
    </source>
</evidence>
<keyword evidence="9" id="KW-0030">Aminoacyl-tRNA synthetase</keyword>
<evidence type="ECO:0000256" key="11">
    <source>
        <dbReference type="SAM" id="MobiDB-lite"/>
    </source>
</evidence>
<keyword evidence="4" id="KW-0479">Metal-binding</keyword>
<dbReference type="AlphaFoldDB" id="A0A175VYJ3"/>
<dbReference type="GO" id="GO:0005524">
    <property type="term" value="F:ATP binding"/>
    <property type="evidence" value="ECO:0007669"/>
    <property type="project" value="UniProtKB-KW"/>
</dbReference>
<keyword evidence="7" id="KW-0067">ATP-binding</keyword>
<gene>
    <name evidence="14" type="ORF">MMYC01_204972</name>
    <name evidence="13" type="ORF">MMYC01_208269</name>
</gene>
<evidence type="ECO:0000256" key="2">
    <source>
        <dbReference type="ARBA" id="ARBA00012832"/>
    </source>
</evidence>
<evidence type="ECO:0000256" key="1">
    <source>
        <dbReference type="ARBA" id="ARBA00001947"/>
    </source>
</evidence>
<reference evidence="15" key="1">
    <citation type="submission" date="2015-06" db="EMBL/GenBank/DDBJ databases">
        <authorList>
            <person name="van de Sande W.W.J."/>
        </authorList>
    </citation>
    <scope>NUCLEOTIDE SEQUENCE [LARGE SCALE GENOMIC DNA]</scope>
    <source>
        <strain evidence="15">mm55</strain>
    </source>
</reference>
<dbReference type="GO" id="GO:0046872">
    <property type="term" value="F:metal ion binding"/>
    <property type="evidence" value="ECO:0007669"/>
    <property type="project" value="UniProtKB-KW"/>
</dbReference>
<dbReference type="EC" id="6.1.1.16" evidence="2"/>
<dbReference type="Gene3D" id="1.20.120.1910">
    <property type="entry name" value="Cysteine-tRNA ligase, C-terminal anti-codon recognition domain"/>
    <property type="match status" value="1"/>
</dbReference>
<evidence type="ECO:0000313" key="15">
    <source>
        <dbReference type="Proteomes" id="UP000078237"/>
    </source>
</evidence>
<dbReference type="GO" id="GO:0006423">
    <property type="term" value="P:cysteinyl-tRNA aminoacylation"/>
    <property type="evidence" value="ECO:0007669"/>
    <property type="project" value="InterPro"/>
</dbReference>
<evidence type="ECO:0000256" key="8">
    <source>
        <dbReference type="ARBA" id="ARBA00022917"/>
    </source>
</evidence>
<dbReference type="EMBL" id="LCTW02000231">
    <property type="protein sequence ID" value="KXX76070.1"/>
    <property type="molecule type" value="Genomic_DNA"/>
</dbReference>
<dbReference type="SUPFAM" id="SSF47323">
    <property type="entry name" value="Anticodon-binding domain of a subclass of class I aminoacyl-tRNA synthetases"/>
    <property type="match status" value="1"/>
</dbReference>
<evidence type="ECO:0000313" key="13">
    <source>
        <dbReference type="EMBL" id="KXX76070.1"/>
    </source>
</evidence>
<dbReference type="InterPro" id="IPR024909">
    <property type="entry name" value="Cys-tRNA/MSH_ligase"/>
</dbReference>
<dbReference type="InterPro" id="IPR015803">
    <property type="entry name" value="Cys-tRNA-ligase"/>
</dbReference>
<evidence type="ECO:0000313" key="14">
    <source>
        <dbReference type="EMBL" id="KXX80047.1"/>
    </source>
</evidence>
<sequence>MASATRVQPPWEPPRPSYSPSDLKLGSLKVFNSLTKSKDTFIPEKRDVVTWYTCGPTTYDDAHLGHARNYVSTDIIRRIMRDYFELPVQFVMNITDVDDKIILRARQQHFFEQFKKAHGGTADGTPSATALETIRAAFQQFVRMRLPLLPDDVAPETFAKSVGEHYKRVLDGEALTPGDVPGDKEAKLKMHIKAATTAAEALQHPSTSSSLLQQTEDILLPYLDSLHSSSIDSHNHELFLGLTRKFEDRFFEDMGALNVLKPDVLTRVSEYIPQIVSFVAKIVDNKFAYSTPDGSVYFDIEAFEKAGHIYARLEPHSRNDKGLLADGEGSLTRSSVKRNESDFALWKASKPGEPSWPSPWGEGRPGWHIECSAMASAVLGRVIDLHSGGCDLRFPHHDNELAQSEAYWTVDNARVQWVNYFLHMGHLSIQGLKMSKSLKNFTTVRDALLQPEWTSRSLRICFLLSPWQDGIEVTEDVLKATASWESKMNNLFVKSLEAARGRGSGTAGFYNEQEASPTDRQLFAALEAAKERLDEALRDSFNTPAAMRVLSDLVNEYNLASKPSDGILLLISSWITRIVTIFGLDPEGDFRDATRVAWSGLEIPTIARPYVYAASELRDKVRQLACTQTIDHTALQESIDEARGPLSKTSATVQAAAGSDTTPHAQVLDLFIQDTARLVQEKAPARDLLELCDQLRDTHLWNLGIYLEDRDPPLPAVVRPVDRFLRNTRASREADAAAKAEARRKREAEEAEKKRMLAEKAKKSHLVLFRTDEFSEWDSDGIPLKDAGGTEISKSRRKKLVKEWEKQKALHEAWLAANEGS</sequence>
<proteinExistence type="inferred from homology"/>
<dbReference type="InterPro" id="IPR009080">
    <property type="entry name" value="tRNAsynth_Ia_anticodon-bd"/>
</dbReference>